<feature type="non-terminal residue" evidence="2">
    <location>
        <position position="346"/>
    </location>
</feature>
<feature type="transmembrane region" description="Helical" evidence="1">
    <location>
        <begin position="312"/>
        <end position="330"/>
    </location>
</feature>
<dbReference type="Pfam" id="PF01066">
    <property type="entry name" value="CDP-OH_P_transf"/>
    <property type="match status" value="1"/>
</dbReference>
<keyword evidence="1" id="KW-1133">Transmembrane helix</keyword>
<feature type="transmembrane region" description="Helical" evidence="1">
    <location>
        <begin position="230"/>
        <end position="248"/>
    </location>
</feature>
<dbReference type="EMBL" id="KK114685">
    <property type="protein sequence ID" value="KFM63082.1"/>
    <property type="molecule type" value="Genomic_DNA"/>
</dbReference>
<gene>
    <name evidence="2" type="ORF">X975_08766</name>
</gene>
<dbReference type="InterPro" id="IPR000462">
    <property type="entry name" value="CDP-OH_P_trans"/>
</dbReference>
<dbReference type="Gene3D" id="1.20.120.1760">
    <property type="match status" value="1"/>
</dbReference>
<protein>
    <recommendedName>
        <fullName evidence="4">Ceramide phosphoethanolamine synthase</fullName>
    </recommendedName>
</protein>
<dbReference type="STRING" id="407821.A0A087TD93"/>
<dbReference type="GO" id="GO:0016780">
    <property type="term" value="F:phosphotransferase activity, for other substituted phosphate groups"/>
    <property type="evidence" value="ECO:0007669"/>
    <property type="project" value="InterPro"/>
</dbReference>
<dbReference type="Proteomes" id="UP000054359">
    <property type="component" value="Unassembled WGS sequence"/>
</dbReference>
<dbReference type="GO" id="GO:0008654">
    <property type="term" value="P:phospholipid biosynthetic process"/>
    <property type="evidence" value="ECO:0007669"/>
    <property type="project" value="InterPro"/>
</dbReference>
<evidence type="ECO:0008006" key="4">
    <source>
        <dbReference type="Google" id="ProtNLM"/>
    </source>
</evidence>
<evidence type="ECO:0000256" key="1">
    <source>
        <dbReference type="SAM" id="Phobius"/>
    </source>
</evidence>
<reference evidence="2 3" key="1">
    <citation type="submission" date="2013-11" db="EMBL/GenBank/DDBJ databases">
        <title>Genome sequencing of Stegodyphus mimosarum.</title>
        <authorList>
            <person name="Bechsgaard J."/>
        </authorList>
    </citation>
    <scope>NUCLEOTIDE SEQUENCE [LARGE SCALE GENOMIC DNA]</scope>
</reference>
<evidence type="ECO:0000313" key="2">
    <source>
        <dbReference type="EMBL" id="KFM63082.1"/>
    </source>
</evidence>
<dbReference type="OMA" id="QYQCQNY"/>
<dbReference type="GO" id="GO:0016020">
    <property type="term" value="C:membrane"/>
    <property type="evidence" value="ECO:0007669"/>
    <property type="project" value="InterPro"/>
</dbReference>
<keyword evidence="3" id="KW-1185">Reference proteome</keyword>
<keyword evidence="1" id="KW-0812">Transmembrane</keyword>
<dbReference type="InterPro" id="IPR043130">
    <property type="entry name" value="CDP-OH_PTrfase_TM_dom"/>
</dbReference>
<dbReference type="AlphaFoldDB" id="A0A087TD93"/>
<organism evidence="2 3">
    <name type="scientific">Stegodyphus mimosarum</name>
    <name type="common">African social velvet spider</name>
    <dbReference type="NCBI Taxonomy" id="407821"/>
    <lineage>
        <taxon>Eukaryota</taxon>
        <taxon>Metazoa</taxon>
        <taxon>Ecdysozoa</taxon>
        <taxon>Arthropoda</taxon>
        <taxon>Chelicerata</taxon>
        <taxon>Arachnida</taxon>
        <taxon>Araneae</taxon>
        <taxon>Araneomorphae</taxon>
        <taxon>Entelegynae</taxon>
        <taxon>Eresoidea</taxon>
        <taxon>Eresidae</taxon>
        <taxon>Stegodyphus</taxon>
    </lineage>
</organism>
<sequence length="346" mass="39475">MLEYKGTVMTVAALLLYFLWMDIALFYKVQNRISSRHVVPISGTSTTAALPEMISPFTGLSVKLIMMDPVNNYIHNPAAHLFNEVTNFSTVFYFITPNMISFIGLLFALGAAKCMTMEARIFHYVAIFLFQMRTWCDALDGDVARSRLGMVQHVSLRNTSGYVVDGVADALGFTAFLIGCFQHLRTTVPKMKYYLPLHTHEICKDCKNGSPLNGASPTCMVSHTTNQRGVFVVVLCFGLQMAIGAFFWDHYINAYHNFLETPSPTDLQSEAQNEVLRSSITWILMWFWRLSNAHNLMQMLLFSIYVNKLWEFLMWIQFVGFTQIFTLAFLTEIHLSTVRSYILSFS</sequence>
<keyword evidence="1" id="KW-0472">Membrane</keyword>
<dbReference type="OrthoDB" id="10253254at2759"/>
<proteinExistence type="predicted"/>
<feature type="transmembrane region" description="Helical" evidence="1">
    <location>
        <begin position="91"/>
        <end position="109"/>
    </location>
</feature>
<feature type="transmembrane region" description="Helical" evidence="1">
    <location>
        <begin position="6"/>
        <end position="27"/>
    </location>
</feature>
<name>A0A087TD93_STEMI</name>
<accession>A0A087TD93</accession>
<evidence type="ECO:0000313" key="3">
    <source>
        <dbReference type="Proteomes" id="UP000054359"/>
    </source>
</evidence>